<protein>
    <submittedName>
        <fullName evidence="9">Uncharacterized protein</fullName>
    </submittedName>
</protein>
<evidence type="ECO:0000256" key="1">
    <source>
        <dbReference type="ARBA" id="ARBA00005690"/>
    </source>
</evidence>
<sequence>MEEKFDLVTDVNPKKLQWHFKVYVVRIWEVPSKYNEKEIGSIEMILQDAKRHYLFPNLFVMLKQGGRIHCTIPRGLVKKWRGAILEFQMYTMTNFIVFDHKYKKNGVSRMVLTFSQRTLVNHVKKPSFPLEAFYLKSYVDLLTADKLPDSEMFDLIGEVVSKEDPRDLITSKGKETKRLVIILQDLEINCILFGELVDHLLPHLEEERAEPLIVVLQYFKATRWNGKTSVQSNFKISKVHINPELTKVIQFKSKLSSPAASNPTRISQVSSPNAWSALDELKHGSVAIKTIEEALNSMEEGPIWILGTIVSINAGNDDWFYKSCRRCPKKVETPIGNRYECGKCGHTHGTAALRYKLEVTVHDGTGSMSLLLWDRETTQLCGKTVDKIICDNDHDYNNLVDISGIVVNLTSDTDTHLTMDSAEESVSSLKFKTLTKRTTSGVKIGNINVNLIEEEGQNSTNRLRSKGTKKLKSQVNDSDV</sequence>
<accession>A0A444ZQI9</accession>
<gene>
    <name evidence="9" type="ORF">Ahy_B04g073459</name>
</gene>
<keyword evidence="4" id="KW-0862">Zinc</keyword>
<feature type="region of interest" description="Disordered" evidence="6">
    <location>
        <begin position="458"/>
        <end position="480"/>
    </location>
</feature>
<dbReference type="InterPro" id="IPR047192">
    <property type="entry name" value="Euk_RPA1_DBD_C"/>
</dbReference>
<feature type="domain" description="Replication protein A 70 kDa DNA-binding subunit B/D first OB fold" evidence="7">
    <location>
        <begin position="4"/>
        <end position="121"/>
    </location>
</feature>
<feature type="compositionally biased region" description="Basic residues" evidence="6">
    <location>
        <begin position="463"/>
        <end position="472"/>
    </location>
</feature>
<proteinExistence type="inferred from homology"/>
<dbReference type="Gene3D" id="2.40.50.140">
    <property type="entry name" value="Nucleic acid-binding proteins"/>
    <property type="match status" value="3"/>
</dbReference>
<dbReference type="InterPro" id="IPR013955">
    <property type="entry name" value="Rep_factor-A_C"/>
</dbReference>
<dbReference type="CDD" id="cd04481">
    <property type="entry name" value="RPA1_DBD_B_like"/>
    <property type="match status" value="1"/>
</dbReference>
<dbReference type="STRING" id="3818.A0A444ZQI9"/>
<feature type="domain" description="Replication factor A C-terminal" evidence="8">
    <location>
        <begin position="308"/>
        <end position="395"/>
    </location>
</feature>
<name>A0A444ZQI9_ARAHY</name>
<dbReference type="GO" id="GO:0008270">
    <property type="term" value="F:zinc ion binding"/>
    <property type="evidence" value="ECO:0007669"/>
    <property type="project" value="UniProtKB-KW"/>
</dbReference>
<dbReference type="Pfam" id="PF02721">
    <property type="entry name" value="DUF223"/>
    <property type="match status" value="1"/>
</dbReference>
<evidence type="ECO:0000259" key="8">
    <source>
        <dbReference type="Pfam" id="PF08646"/>
    </source>
</evidence>
<keyword evidence="2" id="KW-0479">Metal-binding</keyword>
<dbReference type="Proteomes" id="UP000289738">
    <property type="component" value="Chromosome B04"/>
</dbReference>
<dbReference type="InterPro" id="IPR012340">
    <property type="entry name" value="NA-bd_OB-fold"/>
</dbReference>
<comment type="similarity">
    <text evidence="1">Belongs to the replication factor A protein 1 family.</text>
</comment>
<keyword evidence="10" id="KW-1185">Reference proteome</keyword>
<dbReference type="InterPro" id="IPR003871">
    <property type="entry name" value="RFA1B/D_OB_1st"/>
</dbReference>
<dbReference type="EMBL" id="SDMP01000014">
    <property type="protein sequence ID" value="RYR16437.1"/>
    <property type="molecule type" value="Genomic_DNA"/>
</dbReference>
<dbReference type="PANTHER" id="PTHR47165:SF4">
    <property type="entry name" value="OS03G0429900 PROTEIN"/>
    <property type="match status" value="1"/>
</dbReference>
<evidence type="ECO:0000256" key="6">
    <source>
        <dbReference type="SAM" id="MobiDB-lite"/>
    </source>
</evidence>
<dbReference type="SUPFAM" id="SSF50249">
    <property type="entry name" value="Nucleic acid-binding proteins"/>
    <property type="match status" value="2"/>
</dbReference>
<evidence type="ECO:0000259" key="7">
    <source>
        <dbReference type="Pfam" id="PF02721"/>
    </source>
</evidence>
<dbReference type="Pfam" id="PF08646">
    <property type="entry name" value="Rep_fac-A_C"/>
    <property type="match status" value="1"/>
</dbReference>
<evidence type="ECO:0000256" key="2">
    <source>
        <dbReference type="ARBA" id="ARBA00022723"/>
    </source>
</evidence>
<dbReference type="CDD" id="cd04476">
    <property type="entry name" value="RPA1_DBD_C"/>
    <property type="match status" value="1"/>
</dbReference>
<reference evidence="9 10" key="1">
    <citation type="submission" date="2019-01" db="EMBL/GenBank/DDBJ databases">
        <title>Sequencing of cultivated peanut Arachis hypogaea provides insights into genome evolution and oil improvement.</title>
        <authorList>
            <person name="Chen X."/>
        </authorList>
    </citation>
    <scope>NUCLEOTIDE SEQUENCE [LARGE SCALE GENOMIC DNA]</scope>
    <source>
        <strain evidence="10">cv. Fuhuasheng</strain>
        <tissue evidence="9">Leaves</tissue>
    </source>
</reference>
<keyword evidence="3" id="KW-0863">Zinc-finger</keyword>
<evidence type="ECO:0000256" key="5">
    <source>
        <dbReference type="ARBA" id="ARBA00023125"/>
    </source>
</evidence>
<evidence type="ECO:0000313" key="9">
    <source>
        <dbReference type="EMBL" id="RYR16437.1"/>
    </source>
</evidence>
<evidence type="ECO:0000256" key="4">
    <source>
        <dbReference type="ARBA" id="ARBA00022833"/>
    </source>
</evidence>
<evidence type="ECO:0000313" key="10">
    <source>
        <dbReference type="Proteomes" id="UP000289738"/>
    </source>
</evidence>
<dbReference type="PANTHER" id="PTHR47165">
    <property type="entry name" value="OS03G0429900 PROTEIN"/>
    <property type="match status" value="1"/>
</dbReference>
<dbReference type="AlphaFoldDB" id="A0A444ZQI9"/>
<comment type="caution">
    <text evidence="9">The sequence shown here is derived from an EMBL/GenBank/DDBJ whole genome shotgun (WGS) entry which is preliminary data.</text>
</comment>
<evidence type="ECO:0000256" key="3">
    <source>
        <dbReference type="ARBA" id="ARBA00022771"/>
    </source>
</evidence>
<keyword evidence="5" id="KW-0238">DNA-binding</keyword>
<organism evidence="9 10">
    <name type="scientific">Arachis hypogaea</name>
    <name type="common">Peanut</name>
    <dbReference type="NCBI Taxonomy" id="3818"/>
    <lineage>
        <taxon>Eukaryota</taxon>
        <taxon>Viridiplantae</taxon>
        <taxon>Streptophyta</taxon>
        <taxon>Embryophyta</taxon>
        <taxon>Tracheophyta</taxon>
        <taxon>Spermatophyta</taxon>
        <taxon>Magnoliopsida</taxon>
        <taxon>eudicotyledons</taxon>
        <taxon>Gunneridae</taxon>
        <taxon>Pentapetalae</taxon>
        <taxon>rosids</taxon>
        <taxon>fabids</taxon>
        <taxon>Fabales</taxon>
        <taxon>Fabaceae</taxon>
        <taxon>Papilionoideae</taxon>
        <taxon>50 kb inversion clade</taxon>
        <taxon>dalbergioids sensu lato</taxon>
        <taxon>Dalbergieae</taxon>
        <taxon>Pterocarpus clade</taxon>
        <taxon>Arachis</taxon>
    </lineage>
</organism>
<dbReference type="GO" id="GO:0003677">
    <property type="term" value="F:DNA binding"/>
    <property type="evidence" value="ECO:0007669"/>
    <property type="project" value="UniProtKB-KW"/>
</dbReference>